<dbReference type="InterPro" id="IPR050386">
    <property type="entry name" value="Glycosyl_hydrolase_5"/>
</dbReference>
<evidence type="ECO:0000256" key="6">
    <source>
        <dbReference type="ARBA" id="ARBA00023326"/>
    </source>
</evidence>
<accession>A0A1I3I0Y8</accession>
<evidence type="ECO:0000256" key="2">
    <source>
        <dbReference type="ARBA" id="ARBA00022801"/>
    </source>
</evidence>
<evidence type="ECO:0000259" key="8">
    <source>
        <dbReference type="Pfam" id="PF00150"/>
    </source>
</evidence>
<name>A0A1I3I0Y8_9SPIR</name>
<keyword evidence="10" id="KW-1185">Reference proteome</keyword>
<keyword evidence="5" id="KW-0326">Glycosidase</keyword>
<reference evidence="10" key="1">
    <citation type="submission" date="2016-10" db="EMBL/GenBank/DDBJ databases">
        <authorList>
            <person name="Varghese N."/>
            <person name="Submissions S."/>
        </authorList>
    </citation>
    <scope>NUCLEOTIDE SEQUENCE [LARGE SCALE GENOMIC DNA]</scope>
    <source>
        <strain evidence="10">XBD1002</strain>
    </source>
</reference>
<feature type="signal peptide" evidence="7">
    <location>
        <begin position="1"/>
        <end position="37"/>
    </location>
</feature>
<gene>
    <name evidence="9" type="ORF">SAMN04487775_101234</name>
</gene>
<keyword evidence="4" id="KW-0119">Carbohydrate metabolism</keyword>
<evidence type="ECO:0000256" key="5">
    <source>
        <dbReference type="ARBA" id="ARBA00023295"/>
    </source>
</evidence>
<comment type="similarity">
    <text evidence="1">Belongs to the glycosyl hydrolase 5 (cellulase A) family.</text>
</comment>
<dbReference type="GO" id="GO:0008422">
    <property type="term" value="F:beta-glucosidase activity"/>
    <property type="evidence" value="ECO:0007669"/>
    <property type="project" value="TreeGrafter"/>
</dbReference>
<organism evidence="9 10">
    <name type="scientific">Treponema bryantii</name>
    <dbReference type="NCBI Taxonomy" id="163"/>
    <lineage>
        <taxon>Bacteria</taxon>
        <taxon>Pseudomonadati</taxon>
        <taxon>Spirochaetota</taxon>
        <taxon>Spirochaetia</taxon>
        <taxon>Spirochaetales</taxon>
        <taxon>Treponemataceae</taxon>
        <taxon>Treponema</taxon>
    </lineage>
</organism>
<dbReference type="AlphaFoldDB" id="A0A1I3I0Y8"/>
<evidence type="ECO:0000256" key="1">
    <source>
        <dbReference type="ARBA" id="ARBA00005641"/>
    </source>
</evidence>
<evidence type="ECO:0000313" key="10">
    <source>
        <dbReference type="Proteomes" id="UP000182737"/>
    </source>
</evidence>
<dbReference type="SUPFAM" id="SSF51445">
    <property type="entry name" value="(Trans)glycosidases"/>
    <property type="match status" value="1"/>
</dbReference>
<evidence type="ECO:0000256" key="7">
    <source>
        <dbReference type="SAM" id="SignalP"/>
    </source>
</evidence>
<keyword evidence="3" id="KW-0136">Cellulose degradation</keyword>
<sequence>MKTTTQATKRGGYKSFHHLRKLFILLTLTCLACSAFAQNVKAYTVDLNQFPSSNDQKTVTYNKATKTFTIKGDPKDWNGIGIWLYGVLDISDYNIVRIKYRTLGDCGFRFSLDYEDDAIVWQDEDNYCPSYLTEMVIPLIPGQTKVKKITFANAWSIGYEQFIVESITFEKVSNPIRTDIHASDEPPVIDTASTGKFDEKISAWDFVQKLGAGYNYHAFMAMSPEADYGMEAFYTWGFSRPTKDAVLLFKNAGFKTLRLQTSPQVHMLDENYTIDPRFIKALKQFVDWAIEEDMYVIICGPHDEDMNKELYKKKYENDIHYAGYNVSEEYKDKSEKFLTAMWKQYAQAFNNSYDEHLMFELLNEPMDCFHEHNFGGEKTNCAVCKKNYALMNEYNQLMVDAIRSTGGNNTKRFIILGGLSEDWKNITSNLFKMPKDKVKDRLIPTFHIYPLHFTDDPAKGGGIKLYKDSVRKSIVEIFAVLDKAFFKKHIPVILTETNGGPLTNPVLERINCMKDMMAESTKKGRSCAICVYWGEDYKNHRADFDPWNLKWNAQPEYLNTIIYGAQGKEYPLSEEFLKKNEVIVPSIVGKNLLMEPFEIKNWDASYRIDPELLVRSVPPKYKLEFTVETKDSNALFQVGFGDNNGNWHDLVKEKNVSVKGAAIQDGWCIKVTNEVFTISIDENLAAALEASNGIFLNGENIIIKSVKVLE</sequence>
<dbReference type="InterPro" id="IPR001547">
    <property type="entry name" value="Glyco_hydro_5"/>
</dbReference>
<keyword evidence="6" id="KW-0624">Polysaccharide degradation</keyword>
<keyword evidence="2" id="KW-0378">Hydrolase</keyword>
<dbReference type="RefSeq" id="WP_074929849.1">
    <property type="nucleotide sequence ID" value="NZ_FORI01000001.1"/>
</dbReference>
<dbReference type="Proteomes" id="UP000182737">
    <property type="component" value="Unassembled WGS sequence"/>
</dbReference>
<feature type="domain" description="Glycoside hydrolase family 5" evidence="8">
    <location>
        <begin position="229"/>
        <end position="528"/>
    </location>
</feature>
<dbReference type="InterPro" id="IPR017853">
    <property type="entry name" value="GH"/>
</dbReference>
<dbReference type="PANTHER" id="PTHR31297">
    <property type="entry name" value="GLUCAN ENDO-1,6-BETA-GLUCOSIDASE B"/>
    <property type="match status" value="1"/>
</dbReference>
<proteinExistence type="inferred from homology"/>
<dbReference type="OrthoDB" id="9800955at2"/>
<dbReference type="Gene3D" id="3.20.20.80">
    <property type="entry name" value="Glycosidases"/>
    <property type="match status" value="1"/>
</dbReference>
<evidence type="ECO:0000313" key="9">
    <source>
        <dbReference type="EMBL" id="SFI41636.1"/>
    </source>
</evidence>
<dbReference type="EMBL" id="FORI01000001">
    <property type="protein sequence ID" value="SFI41636.1"/>
    <property type="molecule type" value="Genomic_DNA"/>
</dbReference>
<dbReference type="GO" id="GO:0005576">
    <property type="term" value="C:extracellular region"/>
    <property type="evidence" value="ECO:0007669"/>
    <property type="project" value="TreeGrafter"/>
</dbReference>
<evidence type="ECO:0000256" key="4">
    <source>
        <dbReference type="ARBA" id="ARBA00023277"/>
    </source>
</evidence>
<keyword evidence="7" id="KW-0732">Signal</keyword>
<evidence type="ECO:0000256" key="3">
    <source>
        <dbReference type="ARBA" id="ARBA00023001"/>
    </source>
</evidence>
<dbReference type="Pfam" id="PF00150">
    <property type="entry name" value="Cellulase"/>
    <property type="match status" value="1"/>
</dbReference>
<dbReference type="GO" id="GO:0009986">
    <property type="term" value="C:cell surface"/>
    <property type="evidence" value="ECO:0007669"/>
    <property type="project" value="TreeGrafter"/>
</dbReference>
<protein>
    <submittedName>
        <fullName evidence="9">Aryl-phospho-beta-D-glucosidase BglC, GH1 family</fullName>
    </submittedName>
</protein>
<dbReference type="GO" id="GO:0030245">
    <property type="term" value="P:cellulose catabolic process"/>
    <property type="evidence" value="ECO:0007669"/>
    <property type="project" value="UniProtKB-KW"/>
</dbReference>
<dbReference type="PANTHER" id="PTHR31297:SF41">
    <property type="entry name" value="ENDOGLUCANASE, PUTATIVE (AFU_ORTHOLOGUE AFUA_5G01830)-RELATED"/>
    <property type="match status" value="1"/>
</dbReference>
<feature type="chain" id="PRO_5010158753" evidence="7">
    <location>
        <begin position="38"/>
        <end position="710"/>
    </location>
</feature>